<feature type="domain" description="Enoyl reductase (ER)" evidence="7">
    <location>
        <begin position="11"/>
        <end position="325"/>
    </location>
</feature>
<dbReference type="InterPro" id="IPR002364">
    <property type="entry name" value="Quin_OxRdtase/zeta-crystal_CS"/>
</dbReference>
<dbReference type="PROSITE" id="PS01162">
    <property type="entry name" value="QOR_ZETA_CRYSTAL"/>
    <property type="match status" value="1"/>
</dbReference>
<keyword evidence="6" id="KW-0007">Acetylation</keyword>
<comment type="subcellular location">
    <subcellularLocation>
        <location evidence="1">Cytoplasm</location>
    </subcellularLocation>
</comment>
<evidence type="ECO:0000259" key="7">
    <source>
        <dbReference type="SMART" id="SM00829"/>
    </source>
</evidence>
<dbReference type="SUPFAM" id="SSF51735">
    <property type="entry name" value="NAD(P)-binding Rossmann-fold domains"/>
    <property type="match status" value="1"/>
</dbReference>
<dbReference type="GO" id="GO:0003723">
    <property type="term" value="F:RNA binding"/>
    <property type="evidence" value="ECO:0007669"/>
    <property type="project" value="UniProtKB-KW"/>
</dbReference>
<evidence type="ECO:0000256" key="2">
    <source>
        <dbReference type="ARBA" id="ARBA00011881"/>
    </source>
</evidence>
<dbReference type="AlphaFoldDB" id="A0A6G4TU51"/>
<evidence type="ECO:0000256" key="5">
    <source>
        <dbReference type="ARBA" id="ARBA00022884"/>
    </source>
</evidence>
<dbReference type="SMART" id="SM00829">
    <property type="entry name" value="PKS_ER"/>
    <property type="match status" value="1"/>
</dbReference>
<dbReference type="InterPro" id="IPR051603">
    <property type="entry name" value="Zinc-ADH_QOR/CCCR"/>
</dbReference>
<keyword evidence="3" id="KW-0963">Cytoplasm</keyword>
<dbReference type="Gene3D" id="3.90.180.10">
    <property type="entry name" value="Medium-chain alcohol dehydrogenases, catalytic domain"/>
    <property type="match status" value="1"/>
</dbReference>
<dbReference type="InterPro" id="IPR013149">
    <property type="entry name" value="ADH-like_C"/>
</dbReference>
<dbReference type="InterPro" id="IPR011032">
    <property type="entry name" value="GroES-like_sf"/>
</dbReference>
<protein>
    <submittedName>
        <fullName evidence="8">Zinc-dependent alcohol dehydrogenase family protein</fullName>
    </submittedName>
</protein>
<reference evidence="8 9" key="1">
    <citation type="submission" date="2020-02" db="EMBL/GenBank/DDBJ databases">
        <title>Whole-genome analyses of novel actinobacteria.</title>
        <authorList>
            <person name="Sahin N."/>
        </authorList>
    </citation>
    <scope>NUCLEOTIDE SEQUENCE [LARGE SCALE GENOMIC DNA]</scope>
    <source>
        <strain evidence="8 9">A7024</strain>
    </source>
</reference>
<dbReference type="Pfam" id="PF00107">
    <property type="entry name" value="ADH_zinc_N"/>
    <property type="match status" value="1"/>
</dbReference>
<dbReference type="InterPro" id="IPR036291">
    <property type="entry name" value="NAD(P)-bd_dom_sf"/>
</dbReference>
<dbReference type="PANTHER" id="PTHR44154:SF1">
    <property type="entry name" value="QUINONE OXIDOREDUCTASE"/>
    <property type="match status" value="1"/>
</dbReference>
<evidence type="ECO:0000313" key="8">
    <source>
        <dbReference type="EMBL" id="NGN63549.1"/>
    </source>
</evidence>
<dbReference type="CDD" id="cd08268">
    <property type="entry name" value="MDR2"/>
    <property type="match status" value="1"/>
</dbReference>
<dbReference type="Pfam" id="PF08240">
    <property type="entry name" value="ADH_N"/>
    <property type="match status" value="1"/>
</dbReference>
<dbReference type="InterPro" id="IPR020843">
    <property type="entry name" value="ER"/>
</dbReference>
<evidence type="ECO:0000256" key="1">
    <source>
        <dbReference type="ARBA" id="ARBA00004496"/>
    </source>
</evidence>
<gene>
    <name evidence="8" type="ORF">G5C51_06470</name>
</gene>
<name>A0A6G4TU51_9ACTN</name>
<dbReference type="RefSeq" id="WP_165233134.1">
    <property type="nucleotide sequence ID" value="NZ_JAAKZV010000016.1"/>
</dbReference>
<accession>A0A6G4TU51</accession>
<evidence type="ECO:0000256" key="6">
    <source>
        <dbReference type="ARBA" id="ARBA00022990"/>
    </source>
</evidence>
<keyword evidence="9" id="KW-1185">Reference proteome</keyword>
<dbReference type="EMBL" id="JAAKZV010000016">
    <property type="protein sequence ID" value="NGN63549.1"/>
    <property type="molecule type" value="Genomic_DNA"/>
</dbReference>
<evidence type="ECO:0000256" key="3">
    <source>
        <dbReference type="ARBA" id="ARBA00022490"/>
    </source>
</evidence>
<organism evidence="8 9">
    <name type="scientific">Streptomyces coryli</name>
    <dbReference type="NCBI Taxonomy" id="1128680"/>
    <lineage>
        <taxon>Bacteria</taxon>
        <taxon>Bacillati</taxon>
        <taxon>Actinomycetota</taxon>
        <taxon>Actinomycetes</taxon>
        <taxon>Kitasatosporales</taxon>
        <taxon>Streptomycetaceae</taxon>
        <taxon>Streptomyces</taxon>
    </lineage>
</organism>
<dbReference type="PANTHER" id="PTHR44154">
    <property type="entry name" value="QUINONE OXIDOREDUCTASE"/>
    <property type="match status" value="1"/>
</dbReference>
<comment type="subunit">
    <text evidence="2">Homotetramer.</text>
</comment>
<dbReference type="GO" id="GO:0008270">
    <property type="term" value="F:zinc ion binding"/>
    <property type="evidence" value="ECO:0007669"/>
    <property type="project" value="InterPro"/>
</dbReference>
<dbReference type="InterPro" id="IPR013154">
    <property type="entry name" value="ADH-like_N"/>
</dbReference>
<keyword evidence="4" id="KW-0521">NADP</keyword>
<proteinExistence type="predicted"/>
<dbReference type="SUPFAM" id="SSF50129">
    <property type="entry name" value="GroES-like"/>
    <property type="match status" value="1"/>
</dbReference>
<keyword evidence="5" id="KW-0694">RNA-binding</keyword>
<evidence type="ECO:0000313" key="9">
    <source>
        <dbReference type="Proteomes" id="UP000481583"/>
    </source>
</evidence>
<evidence type="ECO:0000256" key="4">
    <source>
        <dbReference type="ARBA" id="ARBA00022857"/>
    </source>
</evidence>
<dbReference type="Gene3D" id="3.40.50.720">
    <property type="entry name" value="NAD(P)-binding Rossmann-like Domain"/>
    <property type="match status" value="1"/>
</dbReference>
<dbReference type="GO" id="GO:0016491">
    <property type="term" value="F:oxidoreductase activity"/>
    <property type="evidence" value="ECO:0007669"/>
    <property type="project" value="InterPro"/>
</dbReference>
<dbReference type="GO" id="GO:0005737">
    <property type="term" value="C:cytoplasm"/>
    <property type="evidence" value="ECO:0007669"/>
    <property type="project" value="UniProtKB-SubCell"/>
</dbReference>
<comment type="caution">
    <text evidence="8">The sequence shown here is derived from an EMBL/GenBank/DDBJ whole genome shotgun (WGS) entry which is preliminary data.</text>
</comment>
<sequence>MAKTVLFHELGGPEVLTLADREPRAPGKGEVALRVQAFGLNRAESMLRSGTYYYQPRLPEARLGYEAAGVVEAVGEGVEGFAPGDEVITTSGLLMEDHGVYGEHAVVPAATALLHRPAGLEPVTAAAIPLTYMTAYGALIHRARVQPGDTVLITAGAGGVGLAAIQMVRTAGAVPIVTTRRAAKRQRLLDAGAAEVIVTEDEDVLKRVRELTADRGADVVFDPLGGSFLHTAAAALAPGGLLIVYGWLLGEENPLPYTWPLELFTYANTYLTDHPDRLRRAGAYLEAGLRGGWLAPVIDRTFPLDDIVEAHRLLDSNEHVGKIVVTVD</sequence>
<dbReference type="Proteomes" id="UP000481583">
    <property type="component" value="Unassembled WGS sequence"/>
</dbReference>